<feature type="compositionally biased region" description="Basic and acidic residues" evidence="1">
    <location>
        <begin position="341"/>
        <end position="350"/>
    </location>
</feature>
<sequence length="528" mass="57803">MLKFSITRASLDSGSVEWTWTGHEWRHGASRIEPYEHPGICHEMITDGTAVAVISTERGRGTDAIPGRPPPVRLAPDAYRARLRAACHGALDWTAVELTPRTATVRAGAWAVAPLYLASDNGKLDGSWDLADLRGHCRAGALVDREVARVLRLQHRYTHDTLWEGVHRLTERSTASWTADGLALAYPPGAPHTEPRALRPGADVLDAYEQLLAQAITRRHFIADHSAVELSGGMDSANVAAGLTEPDRPDITAAAMLLDGEAREQQIRRRKEMISAFGIARDVCTDVMAHLPLNPAGRRANGQAVSPYDDPWTEAEEVMMRALTRAGMWWSFGGTGGDELTSLRDDERPPAGEVPTPGPWTGQRTLAVVDHINDGIAPSAVLYDSTLLAFACRTPQFMRNGLWPVSPLADPELIRFAEWLPRPWREHKALNRLRLVRLGLSPEAVHAPTPENFVHAMNAAMRRYVVPFLESMVREGSVLIDAGFVDGSGLAKTVDSEFLKGPHGEMDRTLFHIASTEIGLRGMSGVGE</sequence>
<name>A0A1V4D2A6_9ACTN</name>
<dbReference type="InterPro" id="IPR014729">
    <property type="entry name" value="Rossmann-like_a/b/a_fold"/>
</dbReference>
<protein>
    <submittedName>
        <fullName evidence="2">Uncharacterized protein</fullName>
    </submittedName>
</protein>
<proteinExistence type="predicted"/>
<comment type="caution">
    <text evidence="2">The sequence shown here is derived from an EMBL/GenBank/DDBJ whole genome shotgun (WGS) entry which is preliminary data.</text>
</comment>
<dbReference type="EMBL" id="LAKD02000050">
    <property type="protein sequence ID" value="OPF77848.1"/>
    <property type="molecule type" value="Genomic_DNA"/>
</dbReference>
<reference evidence="2" key="1">
    <citation type="submission" date="2016-12" db="EMBL/GenBank/DDBJ databases">
        <title>Genome sequence of Streptomyces antioxidans MUSC 164.</title>
        <authorList>
            <person name="Lee L.-H."/>
            <person name="Ser H.-L."/>
        </authorList>
    </citation>
    <scope>NUCLEOTIDE SEQUENCE [LARGE SCALE GENOMIC DNA]</scope>
    <source>
        <strain evidence="2">MUSC 164</strain>
    </source>
</reference>
<dbReference type="OrthoDB" id="5933081at2"/>
<keyword evidence="3" id="KW-1185">Reference proteome</keyword>
<dbReference type="RefSeq" id="WP_053048565.1">
    <property type="nucleotide sequence ID" value="NZ_LAKD02000050.1"/>
</dbReference>
<organism evidence="2 3">
    <name type="scientific">Streptomyces antioxidans</name>
    <dbReference type="NCBI Taxonomy" id="1507734"/>
    <lineage>
        <taxon>Bacteria</taxon>
        <taxon>Bacillati</taxon>
        <taxon>Actinomycetota</taxon>
        <taxon>Actinomycetes</taxon>
        <taxon>Kitasatosporales</taxon>
        <taxon>Streptomycetaceae</taxon>
        <taxon>Streptomyces</taxon>
    </lineage>
</organism>
<dbReference type="AlphaFoldDB" id="A0A1V4D2A6"/>
<dbReference type="Proteomes" id="UP000033615">
    <property type="component" value="Unassembled WGS sequence"/>
</dbReference>
<evidence type="ECO:0000313" key="3">
    <source>
        <dbReference type="Proteomes" id="UP000033615"/>
    </source>
</evidence>
<evidence type="ECO:0000256" key="1">
    <source>
        <dbReference type="SAM" id="MobiDB-lite"/>
    </source>
</evidence>
<accession>A0A1V4D2A6</accession>
<dbReference type="Gene3D" id="3.40.50.620">
    <property type="entry name" value="HUPs"/>
    <property type="match status" value="1"/>
</dbReference>
<dbReference type="SUPFAM" id="SSF52402">
    <property type="entry name" value="Adenine nucleotide alpha hydrolases-like"/>
    <property type="match status" value="1"/>
</dbReference>
<feature type="region of interest" description="Disordered" evidence="1">
    <location>
        <begin position="339"/>
        <end position="362"/>
    </location>
</feature>
<gene>
    <name evidence="2" type="ORF">VT50_0220685</name>
</gene>
<evidence type="ECO:0000313" key="2">
    <source>
        <dbReference type="EMBL" id="OPF77848.1"/>
    </source>
</evidence>